<dbReference type="AlphaFoldDB" id="A0A1A9QFJ6"/>
<evidence type="ECO:0000313" key="1">
    <source>
        <dbReference type="EMBL" id="OAL10745.1"/>
    </source>
</evidence>
<dbReference type="Proteomes" id="UP000077623">
    <property type="component" value="Unassembled WGS sequence"/>
</dbReference>
<dbReference type="RefSeq" id="WP_187149981.1">
    <property type="nucleotide sequence ID" value="NZ_LWUJ01000010.1"/>
</dbReference>
<reference evidence="2" key="1">
    <citation type="submission" date="2016-04" db="EMBL/GenBank/DDBJ databases">
        <authorList>
            <person name="Quiroz-Castaneda R.E."/>
            <person name="Martinez-Ocampo F."/>
        </authorList>
    </citation>
    <scope>NUCLEOTIDE SEQUENCE [LARGE SCALE GENOMIC DNA]</scope>
    <source>
        <strain evidence="2">INIFAP01</strain>
    </source>
</reference>
<organism evidence="1 2">
    <name type="scientific">Candidatus Mycoplasma haematobovis</name>
    <dbReference type="NCBI Taxonomy" id="432608"/>
    <lineage>
        <taxon>Bacteria</taxon>
        <taxon>Bacillati</taxon>
        <taxon>Mycoplasmatota</taxon>
        <taxon>Mollicutes</taxon>
        <taxon>Mycoplasmataceae</taxon>
        <taxon>Mycoplasma</taxon>
    </lineage>
</organism>
<proteinExistence type="predicted"/>
<comment type="caution">
    <text evidence="1">The sequence shown here is derived from an EMBL/GenBank/DDBJ whole genome shotgun (WGS) entry which is preliminary data.</text>
</comment>
<name>A0A1A9QFJ6_9MOLU</name>
<keyword evidence="2" id="KW-1185">Reference proteome</keyword>
<dbReference type="EMBL" id="LWUJ01000010">
    <property type="protein sequence ID" value="OAL10745.1"/>
    <property type="molecule type" value="Genomic_DNA"/>
</dbReference>
<evidence type="ECO:0000313" key="2">
    <source>
        <dbReference type="Proteomes" id="UP000077623"/>
    </source>
</evidence>
<accession>A0A1A9QFJ6</accession>
<gene>
    <name evidence="1" type="ORF">A6V39_01640</name>
</gene>
<protein>
    <submittedName>
        <fullName evidence="1">Uncharacterized protein</fullName>
    </submittedName>
</protein>
<sequence length="104" mass="12623">MSGVKLNNTTNWNKKVAHFGKLRNHFNKNVPDSELRNNWYFPRWEDDAIWKKHWERGDNKKAYASPEAFRDWCYQKLEQQQQTWVDCNPSQGWCEICTRGKSWD</sequence>